<dbReference type="Proteomes" id="UP000202719">
    <property type="component" value="Segment"/>
</dbReference>
<sequence length="263" mass="31282">MLTVTPIVSRYIESFSLFVYRMLDLTRMAPMEELKSTLTNEVIFLYNCLYTIITNNNSDNYANKNINATIDSLVNWAALLGSDIPINTFQDMYIEKLTQLNVAQEFTPNNNKFVFSFTTIWDSIHLMCLIADDIVSNRHMHTYDAVMTCLTNFKWIFYNMFIILFCPICAKHFLTVDTFPYEFERVQVALYREKMGEALQFTDELTRNQSHKNVLLKNHLLYKSMEFHNHVNNYRPIQYNNDEFNMFQRMNWTMYKSLLNIKN</sequence>
<evidence type="ECO:0000313" key="1">
    <source>
        <dbReference type="EMBL" id="AMF83827.1"/>
    </source>
</evidence>
<dbReference type="OrthoDB" id="8905at10239"/>
<dbReference type="RefSeq" id="YP_009229994.1">
    <property type="nucleotide sequence ID" value="NC_029304.2"/>
</dbReference>
<protein>
    <submittedName>
        <fullName evidence="1">P33</fullName>
    </submittedName>
</protein>
<accession>A0A120L160</accession>
<dbReference type="KEGG" id="vg:26855101"/>
<reference evidence="1 2" key="1">
    <citation type="journal article" date="2015" name="Virol. Sin.">
        <title>Genome sequencing and analysis of a granulovirus isolated from the Asiatic rice leafroller, Cnaphalocrocis medinalis.</title>
        <authorList>
            <person name="Zhang S."/>
            <person name="Zhu Z."/>
            <person name="Sun S."/>
            <person name="Chen Q."/>
            <person name="Deng F."/>
            <person name="Yang K."/>
        </authorList>
    </citation>
    <scope>NUCLEOTIDE SEQUENCE [LARGE SCALE GENOMIC DNA]</scope>
    <source>
        <strain evidence="1 2">Enping</strain>
    </source>
</reference>
<dbReference type="EMBL" id="KU593505">
    <property type="protein sequence ID" value="AMF83827.1"/>
    <property type="molecule type" value="Genomic_DNA"/>
</dbReference>
<evidence type="ECO:0000313" key="2">
    <source>
        <dbReference type="Proteomes" id="UP000202719"/>
    </source>
</evidence>
<name>A0A120L160_9BBAC</name>
<proteinExistence type="predicted"/>
<dbReference type="GeneID" id="26855101"/>
<gene>
    <name evidence="1" type="primary">p33</name>
</gene>
<dbReference type="Pfam" id="PF05214">
    <property type="entry name" value="Baculo_p33"/>
    <property type="match status" value="1"/>
</dbReference>
<dbReference type="InterPro" id="IPR007879">
    <property type="entry name" value="Baculo_p33"/>
</dbReference>
<organism evidence="1 2">
    <name type="scientific">Cnaphalocrocis medinalis granulovirus</name>
    <dbReference type="NCBI Taxonomy" id="1750712"/>
    <lineage>
        <taxon>Viruses</taxon>
        <taxon>Viruses incertae sedis</taxon>
        <taxon>Naldaviricetes</taxon>
        <taxon>Lefavirales</taxon>
        <taxon>Baculoviridae</taxon>
        <taxon>Betabaculovirus</taxon>
        <taxon>Betabaculovirus cnamedinalis</taxon>
    </lineage>
</organism>
<keyword evidence="2" id="KW-1185">Reference proteome</keyword>